<dbReference type="RefSeq" id="WP_344625942.1">
    <property type="nucleotide sequence ID" value="NZ_BAAALD010000055.1"/>
</dbReference>
<evidence type="ECO:0000313" key="1">
    <source>
        <dbReference type="EMBL" id="GAA1101537.1"/>
    </source>
</evidence>
<name>A0ABN1TT45_9ACTN</name>
<gene>
    <name evidence="1" type="ORF">GCM10009663_50260</name>
</gene>
<dbReference type="InterPro" id="IPR029083">
    <property type="entry name" value="Imm32"/>
</dbReference>
<sequence length="96" mass="10314">MTAEQEQPLIASSTMTVTSDGVPRVFSWDDSARINVRNLGAEVVIEANAAGLRTLARHLLTLAEDGTPDGSHLHLEDSNGLEDGSVSLILERDDDE</sequence>
<reference evidence="1 2" key="1">
    <citation type="journal article" date="2019" name="Int. J. Syst. Evol. Microbiol.">
        <title>The Global Catalogue of Microorganisms (GCM) 10K type strain sequencing project: providing services to taxonomists for standard genome sequencing and annotation.</title>
        <authorList>
            <consortium name="The Broad Institute Genomics Platform"/>
            <consortium name="The Broad Institute Genome Sequencing Center for Infectious Disease"/>
            <person name="Wu L."/>
            <person name="Ma J."/>
        </authorList>
    </citation>
    <scope>NUCLEOTIDE SEQUENCE [LARGE SCALE GENOMIC DNA]</scope>
    <source>
        <strain evidence="1 2">JCM 13002</strain>
    </source>
</reference>
<comment type="caution">
    <text evidence="1">The sequence shown here is derived from an EMBL/GenBank/DDBJ whole genome shotgun (WGS) entry which is preliminary data.</text>
</comment>
<accession>A0ABN1TT45</accession>
<organism evidence="1 2">
    <name type="scientific">Kitasatospora arboriphila</name>
    <dbReference type="NCBI Taxonomy" id="258052"/>
    <lineage>
        <taxon>Bacteria</taxon>
        <taxon>Bacillati</taxon>
        <taxon>Actinomycetota</taxon>
        <taxon>Actinomycetes</taxon>
        <taxon>Kitasatosporales</taxon>
        <taxon>Streptomycetaceae</taxon>
        <taxon>Kitasatospora</taxon>
    </lineage>
</organism>
<protein>
    <submittedName>
        <fullName evidence="1">Uncharacterized protein</fullName>
    </submittedName>
</protein>
<dbReference type="Proteomes" id="UP001499987">
    <property type="component" value="Unassembled WGS sequence"/>
</dbReference>
<proteinExistence type="predicted"/>
<dbReference type="Pfam" id="PF15566">
    <property type="entry name" value="Imm32"/>
    <property type="match status" value="1"/>
</dbReference>
<keyword evidence="2" id="KW-1185">Reference proteome</keyword>
<dbReference type="EMBL" id="BAAALD010000055">
    <property type="protein sequence ID" value="GAA1101537.1"/>
    <property type="molecule type" value="Genomic_DNA"/>
</dbReference>
<evidence type="ECO:0000313" key="2">
    <source>
        <dbReference type="Proteomes" id="UP001499987"/>
    </source>
</evidence>